<comment type="caution">
    <text evidence="10">The sequence shown here is derived from an EMBL/GenBank/DDBJ whole genome shotgun (WGS) entry which is preliminary data.</text>
</comment>
<dbReference type="GO" id="GO:0002040">
    <property type="term" value="P:sprouting angiogenesis"/>
    <property type="evidence" value="ECO:0007669"/>
    <property type="project" value="TreeGrafter"/>
</dbReference>
<evidence type="ECO:0000256" key="1">
    <source>
        <dbReference type="ARBA" id="ARBA00004141"/>
    </source>
</evidence>
<keyword evidence="6" id="KW-0675">Receptor</keyword>
<dbReference type="Pfam" id="PF00002">
    <property type="entry name" value="7tm_2"/>
    <property type="match status" value="1"/>
</dbReference>
<dbReference type="GO" id="GO:1990909">
    <property type="term" value="C:Wnt signalosome"/>
    <property type="evidence" value="ECO:0007669"/>
    <property type="project" value="TreeGrafter"/>
</dbReference>
<keyword evidence="4 8" id="KW-1133">Transmembrane helix</keyword>
<dbReference type="Gene3D" id="1.20.1070.10">
    <property type="entry name" value="Rhodopsin 7-helix transmembrane proteins"/>
    <property type="match status" value="1"/>
</dbReference>
<organism evidence="10 11">
    <name type="scientific">Pedionomus torquatus</name>
    <name type="common">Plains-wanderer</name>
    <dbReference type="NCBI Taxonomy" id="227192"/>
    <lineage>
        <taxon>Eukaryota</taxon>
        <taxon>Metazoa</taxon>
        <taxon>Chordata</taxon>
        <taxon>Craniata</taxon>
        <taxon>Vertebrata</taxon>
        <taxon>Euteleostomi</taxon>
        <taxon>Archelosauria</taxon>
        <taxon>Archosauria</taxon>
        <taxon>Dinosauria</taxon>
        <taxon>Saurischia</taxon>
        <taxon>Theropoda</taxon>
        <taxon>Coelurosauria</taxon>
        <taxon>Aves</taxon>
        <taxon>Neognathae</taxon>
        <taxon>Neoaves</taxon>
        <taxon>Charadriiformes</taxon>
        <taxon>Pedionomidae</taxon>
        <taxon>Pedionomus</taxon>
    </lineage>
</organism>
<gene>
    <name evidence="10" type="primary">Adgra2</name>
    <name evidence="10" type="ORF">PEDTOR_R13944</name>
</gene>
<feature type="compositionally biased region" description="Basic and acidic residues" evidence="7">
    <location>
        <begin position="655"/>
        <end position="669"/>
    </location>
</feature>
<name>A0A7K6NY50_PEDTO</name>
<feature type="non-terminal residue" evidence="10">
    <location>
        <position position="715"/>
    </location>
</feature>
<feature type="compositionally biased region" description="Basic residues" evidence="7">
    <location>
        <begin position="614"/>
        <end position="636"/>
    </location>
</feature>
<evidence type="ECO:0000256" key="2">
    <source>
        <dbReference type="ARBA" id="ARBA00007343"/>
    </source>
</evidence>
<dbReference type="GO" id="GO:0007417">
    <property type="term" value="P:central nervous system development"/>
    <property type="evidence" value="ECO:0007669"/>
    <property type="project" value="TreeGrafter"/>
</dbReference>
<evidence type="ECO:0000259" key="9">
    <source>
        <dbReference type="PROSITE" id="PS50261"/>
    </source>
</evidence>
<dbReference type="InterPro" id="IPR017983">
    <property type="entry name" value="GPCR_2_secretin-like_CS"/>
</dbReference>
<feature type="transmembrane region" description="Helical" evidence="8">
    <location>
        <begin position="340"/>
        <end position="360"/>
    </location>
</feature>
<evidence type="ECO:0000256" key="4">
    <source>
        <dbReference type="ARBA" id="ARBA00022989"/>
    </source>
</evidence>
<evidence type="ECO:0000256" key="5">
    <source>
        <dbReference type="ARBA" id="ARBA00023136"/>
    </source>
</evidence>
<comment type="subcellular location">
    <subcellularLocation>
        <location evidence="1">Membrane</location>
        <topology evidence="1">Multi-pass membrane protein</topology>
    </subcellularLocation>
</comment>
<feature type="transmembrane region" description="Helical" evidence="8">
    <location>
        <begin position="293"/>
        <end position="314"/>
    </location>
</feature>
<dbReference type="PROSITE" id="PS00650">
    <property type="entry name" value="G_PROTEIN_RECEP_F2_2"/>
    <property type="match status" value="1"/>
</dbReference>
<dbReference type="InterPro" id="IPR051963">
    <property type="entry name" value="Adhesion_GPCR_A"/>
</dbReference>
<feature type="transmembrane region" description="Helical" evidence="8">
    <location>
        <begin position="380"/>
        <end position="403"/>
    </location>
</feature>
<evidence type="ECO:0000256" key="7">
    <source>
        <dbReference type="SAM" id="MobiDB-lite"/>
    </source>
</evidence>
<evidence type="ECO:0000313" key="10">
    <source>
        <dbReference type="EMBL" id="NWW53926.1"/>
    </source>
</evidence>
<dbReference type="PANTHER" id="PTHR45930:SF1">
    <property type="entry name" value="ADHESION G PROTEIN-COUPLED RECEPTOR A2"/>
    <property type="match status" value="1"/>
</dbReference>
<reference evidence="10 11" key="1">
    <citation type="submission" date="2019-09" db="EMBL/GenBank/DDBJ databases">
        <title>Bird 10,000 Genomes (B10K) Project - Family phase.</title>
        <authorList>
            <person name="Zhang G."/>
        </authorList>
    </citation>
    <scope>NUCLEOTIDE SEQUENCE [LARGE SCALE GENOMIC DNA]</scope>
    <source>
        <strain evidence="10">B10K-DU-029-80</strain>
        <tissue evidence="10">Muscle</tissue>
    </source>
</reference>
<dbReference type="GO" id="GO:0090263">
    <property type="term" value="P:positive regulation of canonical Wnt signaling pathway"/>
    <property type="evidence" value="ECO:0007669"/>
    <property type="project" value="TreeGrafter"/>
</dbReference>
<feature type="transmembrane region" description="Helical" evidence="8">
    <location>
        <begin position="459"/>
        <end position="478"/>
    </location>
</feature>
<feature type="transmembrane region" description="Helical" evidence="8">
    <location>
        <begin position="484"/>
        <end position="507"/>
    </location>
</feature>
<evidence type="ECO:0000256" key="6">
    <source>
        <dbReference type="ARBA" id="ARBA00023170"/>
    </source>
</evidence>
<dbReference type="GO" id="GO:0004930">
    <property type="term" value="F:G protein-coupled receptor activity"/>
    <property type="evidence" value="ECO:0007669"/>
    <property type="project" value="InterPro"/>
</dbReference>
<proteinExistence type="inferred from homology"/>
<dbReference type="AlphaFoldDB" id="A0A7K6NY50"/>
<dbReference type="InterPro" id="IPR017981">
    <property type="entry name" value="GPCR_2-like_7TM"/>
</dbReference>
<keyword evidence="3 8" id="KW-0812">Transmembrane</keyword>
<keyword evidence="11" id="KW-1185">Reference proteome</keyword>
<dbReference type="GO" id="GO:0005886">
    <property type="term" value="C:plasma membrane"/>
    <property type="evidence" value="ECO:0007669"/>
    <property type="project" value="TreeGrafter"/>
</dbReference>
<evidence type="ECO:0000256" key="3">
    <source>
        <dbReference type="ARBA" id="ARBA00022692"/>
    </source>
</evidence>
<evidence type="ECO:0000256" key="8">
    <source>
        <dbReference type="SAM" id="Phobius"/>
    </source>
</evidence>
<dbReference type="EMBL" id="VZRU01019111">
    <property type="protein sequence ID" value="NWW53926.1"/>
    <property type="molecule type" value="Genomic_DNA"/>
</dbReference>
<accession>A0A7K6NY50</accession>
<sequence>NSRNIAFEAYVVKPESYVGLSCVAFQRRDGGPAGRPPQAERGAEPMPDQQLRLRCTTGRPNVSLTSFHIKNSIALASIQLPPSLFASPGPAPPLADCKLQLLVFRNGKLFCSTGNSSRLADDGKRRSVATPVIYVGTCKGSLFWWGVLWDALWRGFSWGHGAPWVSWCCLGAPAGQSHPRGVLKGRWHHARGMWDAVWGGPPRPAPFGGTSGGCWGGAQVLLQGKAIPGGSSKGGGTMPLTGACCASSSTILIPRKGWHMLLNLCFHIAMTAAVFAGGITLTGYLIVCQAVGIILHYSSLSTLLWMAVKARVLYKEVTWKTPRQPDGDTSQPAPRPMLRFYLIAGGIPLIICGITAAVNIHNYHDNNPYCWLVWRPSLGAFYVPVAFILLVTWIYFLCAGLSLQCRPSRQKDVPEPLEPPPRLGGAGDLLTDSGSISVTLNSGMPCPEADGIYSLRVQFWALVTTHALYIALWTFGAMAVSQRWYLNVVFSCLYGITAVALGLFIFLHHCVRRRDVLNSWFSCCPSYRNALPMQAYVHPGLAPEDGSQVFIGCDPEAARSGASSSSSPSSAGSAGGRCKLTNLQVAQSQADARPEPDPTDGKPAGAGRHTSNLHSRRNHRGRTKPCREGKHHRLKMLRGPSSEHPSSESGSLHNSHSESYHSGRNSPKEPKRRSYPLNVASHNGGLKGSKYDINLASADSVAGMKTGLWKSETTV</sequence>
<dbReference type="Proteomes" id="UP000565207">
    <property type="component" value="Unassembled WGS sequence"/>
</dbReference>
<feature type="transmembrane region" description="Helical" evidence="8">
    <location>
        <begin position="261"/>
        <end position="287"/>
    </location>
</feature>
<protein>
    <submittedName>
        <fullName evidence="10">AGRA2 protein</fullName>
    </submittedName>
</protein>
<feature type="domain" description="G-protein coupled receptors family 2 profile 2" evidence="9">
    <location>
        <begin position="259"/>
        <end position="513"/>
    </location>
</feature>
<evidence type="ECO:0000313" key="11">
    <source>
        <dbReference type="Proteomes" id="UP000565207"/>
    </source>
</evidence>
<feature type="non-terminal residue" evidence="10">
    <location>
        <position position="1"/>
    </location>
</feature>
<feature type="region of interest" description="Disordered" evidence="7">
    <location>
        <begin position="29"/>
        <end position="48"/>
    </location>
</feature>
<dbReference type="InterPro" id="IPR000832">
    <property type="entry name" value="GPCR_2_secretin-like"/>
</dbReference>
<dbReference type="PROSITE" id="PS50261">
    <property type="entry name" value="G_PROTEIN_RECEP_F2_4"/>
    <property type="match status" value="1"/>
</dbReference>
<keyword evidence="5 8" id="KW-0472">Membrane</keyword>
<feature type="compositionally biased region" description="Low complexity" evidence="7">
    <location>
        <begin position="639"/>
        <end position="654"/>
    </location>
</feature>
<feature type="region of interest" description="Disordered" evidence="7">
    <location>
        <begin position="585"/>
        <end position="681"/>
    </location>
</feature>
<dbReference type="PANTHER" id="PTHR45930">
    <property type="entry name" value="G-PROTEIN COUPLED RECEPTOR 124-LIKE PROTEIN"/>
    <property type="match status" value="1"/>
</dbReference>
<comment type="similarity">
    <text evidence="2">Belongs to the G-protein coupled receptor 2 family. Adhesion G-protein coupled receptor (ADGR) subfamily.</text>
</comment>
<dbReference type="GO" id="GO:0007166">
    <property type="term" value="P:cell surface receptor signaling pathway"/>
    <property type="evidence" value="ECO:0007669"/>
    <property type="project" value="InterPro"/>
</dbReference>